<evidence type="ECO:0000313" key="2">
    <source>
        <dbReference type="EMBL" id="EFA12574.1"/>
    </source>
</evidence>
<dbReference type="AlphaFoldDB" id="D7EJ35"/>
<name>D7EJ35_TRICA</name>
<dbReference type="InterPro" id="IPR025398">
    <property type="entry name" value="DUF4371"/>
</dbReference>
<dbReference type="Proteomes" id="UP000007266">
    <property type="component" value="Unassembled WGS sequence"/>
</dbReference>
<protein>
    <recommendedName>
        <fullName evidence="1">DUF4371 domain-containing protein</fullName>
    </recommendedName>
</protein>
<gene>
    <name evidence="2" type="primary">GLEAN_04203</name>
    <name evidence="2" type="ORF">TcasGA2_TC004203</name>
</gene>
<keyword evidence="3" id="KW-1185">Reference proteome</keyword>
<evidence type="ECO:0000313" key="3">
    <source>
        <dbReference type="Proteomes" id="UP000007266"/>
    </source>
</evidence>
<dbReference type="InterPro" id="IPR012337">
    <property type="entry name" value="RNaseH-like_sf"/>
</dbReference>
<dbReference type="InParanoid" id="D7EJ35"/>
<organism evidence="2 3">
    <name type="scientific">Tribolium castaneum</name>
    <name type="common">Red flour beetle</name>
    <dbReference type="NCBI Taxonomy" id="7070"/>
    <lineage>
        <taxon>Eukaryota</taxon>
        <taxon>Metazoa</taxon>
        <taxon>Ecdysozoa</taxon>
        <taxon>Arthropoda</taxon>
        <taxon>Hexapoda</taxon>
        <taxon>Insecta</taxon>
        <taxon>Pterygota</taxon>
        <taxon>Neoptera</taxon>
        <taxon>Endopterygota</taxon>
        <taxon>Coleoptera</taxon>
        <taxon>Polyphaga</taxon>
        <taxon>Cucujiformia</taxon>
        <taxon>Tenebrionidae</taxon>
        <taxon>Tenebrionidae incertae sedis</taxon>
        <taxon>Tribolium</taxon>
    </lineage>
</organism>
<dbReference type="HOGENOM" id="CLU_1356247_0_0_1"/>
<evidence type="ECO:0000259" key="1">
    <source>
        <dbReference type="Pfam" id="PF14291"/>
    </source>
</evidence>
<dbReference type="EMBL" id="KQ972067">
    <property type="protein sequence ID" value="EFA12574.1"/>
    <property type="molecule type" value="Genomic_DNA"/>
</dbReference>
<dbReference type="PANTHER" id="PTHR37162:SF1">
    <property type="entry name" value="BED-TYPE DOMAIN-CONTAINING PROTEIN"/>
    <property type="match status" value="1"/>
</dbReference>
<accession>D7EJ35</accession>
<dbReference type="Pfam" id="PF14291">
    <property type="entry name" value="DUF4371"/>
    <property type="match status" value="1"/>
</dbReference>
<dbReference type="PANTHER" id="PTHR37162">
    <property type="entry name" value="HAT FAMILY DIMERISATION DOMAINCONTAINING PROTEIN-RELATED"/>
    <property type="match status" value="1"/>
</dbReference>
<sequence>MESILKNTNPNGITDCGQSTLNNVPIITISNEVKEAEINLAAYIAVHCSIRSIDHLSEVIKTIFPENKIAERIKLHLTKCSMIIKHVIEKTLRSEIVKRIGNSYYSLIINESTDVSTIKYMCLCVRYFDVDAKKIATHYSGIFVVERATAEILADGIKDFLNDIGLNLNRLSGRGTDGASNLWRKSFRLHIIKGRNSTIRTG</sequence>
<dbReference type="SUPFAM" id="SSF53098">
    <property type="entry name" value="Ribonuclease H-like"/>
    <property type="match status" value="1"/>
</dbReference>
<reference evidence="2 3" key="2">
    <citation type="journal article" date="2010" name="Nucleic Acids Res.">
        <title>BeetleBase in 2010: revisions to provide comprehensive genomic information for Tribolium castaneum.</title>
        <authorList>
            <person name="Kim H.S."/>
            <person name="Murphy T."/>
            <person name="Xia J."/>
            <person name="Caragea D."/>
            <person name="Park Y."/>
            <person name="Beeman R.W."/>
            <person name="Lorenzen M.D."/>
            <person name="Butcher S."/>
            <person name="Manak J.R."/>
            <person name="Brown S.J."/>
        </authorList>
    </citation>
    <scope>NUCLEOTIDE SEQUENCE [LARGE SCALE GENOMIC DNA]</scope>
    <source>
        <strain evidence="2 3">Georgia GA2</strain>
    </source>
</reference>
<dbReference type="eggNOG" id="ENOG502QW9Y">
    <property type="taxonomic scope" value="Eukaryota"/>
</dbReference>
<feature type="domain" description="DUF4371" evidence="1">
    <location>
        <begin position="81"/>
        <end position="182"/>
    </location>
</feature>
<reference evidence="2 3" key="1">
    <citation type="journal article" date="2008" name="Nature">
        <title>The genome of the model beetle and pest Tribolium castaneum.</title>
        <authorList>
            <consortium name="Tribolium Genome Sequencing Consortium"/>
            <person name="Richards S."/>
            <person name="Gibbs R.A."/>
            <person name="Weinstock G.M."/>
            <person name="Brown S.J."/>
            <person name="Denell R."/>
            <person name="Beeman R.W."/>
            <person name="Gibbs R."/>
            <person name="Beeman R.W."/>
            <person name="Brown S.J."/>
            <person name="Bucher G."/>
            <person name="Friedrich M."/>
            <person name="Grimmelikhuijzen C.J."/>
            <person name="Klingler M."/>
            <person name="Lorenzen M."/>
            <person name="Richards S."/>
            <person name="Roth S."/>
            <person name="Schroder R."/>
            <person name="Tautz D."/>
            <person name="Zdobnov E.M."/>
            <person name="Muzny D."/>
            <person name="Gibbs R.A."/>
            <person name="Weinstock G.M."/>
            <person name="Attaway T."/>
            <person name="Bell S."/>
            <person name="Buhay C.J."/>
            <person name="Chandrabose M.N."/>
            <person name="Chavez D."/>
            <person name="Clerk-Blankenburg K.P."/>
            <person name="Cree A."/>
            <person name="Dao M."/>
            <person name="Davis C."/>
            <person name="Chacko J."/>
            <person name="Dinh H."/>
            <person name="Dugan-Rocha S."/>
            <person name="Fowler G."/>
            <person name="Garner T.T."/>
            <person name="Garnes J."/>
            <person name="Gnirke A."/>
            <person name="Hawes A."/>
            <person name="Hernandez J."/>
            <person name="Hines S."/>
            <person name="Holder M."/>
            <person name="Hume J."/>
            <person name="Jhangiani S.N."/>
            <person name="Joshi V."/>
            <person name="Khan Z.M."/>
            <person name="Jackson L."/>
            <person name="Kovar C."/>
            <person name="Kowis A."/>
            <person name="Lee S."/>
            <person name="Lewis L.R."/>
            <person name="Margolis J."/>
            <person name="Morgan M."/>
            <person name="Nazareth L.V."/>
            <person name="Nguyen N."/>
            <person name="Okwuonu G."/>
            <person name="Parker D."/>
            <person name="Richards S."/>
            <person name="Ruiz S.J."/>
            <person name="Santibanez J."/>
            <person name="Savard J."/>
            <person name="Scherer S.E."/>
            <person name="Schneider B."/>
            <person name="Sodergren E."/>
            <person name="Tautz D."/>
            <person name="Vattahil S."/>
            <person name="Villasana D."/>
            <person name="White C.S."/>
            <person name="Wright R."/>
            <person name="Park Y."/>
            <person name="Beeman R.W."/>
            <person name="Lord J."/>
            <person name="Oppert B."/>
            <person name="Lorenzen M."/>
            <person name="Brown S."/>
            <person name="Wang L."/>
            <person name="Savard J."/>
            <person name="Tautz D."/>
            <person name="Richards S."/>
            <person name="Weinstock G."/>
            <person name="Gibbs R.A."/>
            <person name="Liu Y."/>
            <person name="Worley K."/>
            <person name="Weinstock G."/>
            <person name="Elsik C.G."/>
            <person name="Reese J.T."/>
            <person name="Elhaik E."/>
            <person name="Landan G."/>
            <person name="Graur D."/>
            <person name="Arensburger P."/>
            <person name="Atkinson P."/>
            <person name="Beeman R.W."/>
            <person name="Beidler J."/>
            <person name="Brown S.J."/>
            <person name="Demuth J.P."/>
            <person name="Drury D.W."/>
            <person name="Du Y.Z."/>
            <person name="Fujiwara H."/>
            <person name="Lorenzen M."/>
            <person name="Maselli V."/>
            <person name="Osanai M."/>
            <person name="Park Y."/>
            <person name="Robertson H.M."/>
            <person name="Tu Z."/>
            <person name="Wang J.J."/>
            <person name="Wang S."/>
            <person name="Richards S."/>
            <person name="Song H."/>
            <person name="Zhang L."/>
            <person name="Sodergren E."/>
            <person name="Werner D."/>
            <person name="Stanke M."/>
            <person name="Morgenstern B."/>
            <person name="Solovyev V."/>
            <person name="Kosarev P."/>
            <person name="Brown G."/>
            <person name="Chen H.C."/>
            <person name="Ermolaeva O."/>
            <person name="Hlavina W."/>
            <person name="Kapustin Y."/>
            <person name="Kiryutin B."/>
            <person name="Kitts P."/>
            <person name="Maglott D."/>
            <person name="Pruitt K."/>
            <person name="Sapojnikov V."/>
            <person name="Souvorov A."/>
            <person name="Mackey A.J."/>
            <person name="Waterhouse R.M."/>
            <person name="Wyder S."/>
            <person name="Zdobnov E.M."/>
            <person name="Zdobnov E.M."/>
            <person name="Wyder S."/>
            <person name="Kriventseva E.V."/>
            <person name="Kadowaki T."/>
            <person name="Bork P."/>
            <person name="Aranda M."/>
            <person name="Bao R."/>
            <person name="Beermann A."/>
            <person name="Berns N."/>
            <person name="Bolognesi R."/>
            <person name="Bonneton F."/>
            <person name="Bopp D."/>
            <person name="Brown S.J."/>
            <person name="Bucher G."/>
            <person name="Butts T."/>
            <person name="Chaumot A."/>
            <person name="Denell R.E."/>
            <person name="Ferrier D.E."/>
            <person name="Friedrich M."/>
            <person name="Gordon C.M."/>
            <person name="Jindra M."/>
            <person name="Klingler M."/>
            <person name="Lan Q."/>
            <person name="Lattorff H.M."/>
            <person name="Laudet V."/>
            <person name="von Levetsow C."/>
            <person name="Liu Z."/>
            <person name="Lutz R."/>
            <person name="Lynch J.A."/>
            <person name="da Fonseca R.N."/>
            <person name="Posnien N."/>
            <person name="Reuter R."/>
            <person name="Roth S."/>
            <person name="Savard J."/>
            <person name="Schinko J.B."/>
            <person name="Schmitt C."/>
            <person name="Schoppmeier M."/>
            <person name="Schroder R."/>
            <person name="Shippy T.D."/>
            <person name="Simonnet F."/>
            <person name="Marques-Souza H."/>
            <person name="Tautz D."/>
            <person name="Tomoyasu Y."/>
            <person name="Trauner J."/>
            <person name="Van der Zee M."/>
            <person name="Vervoort M."/>
            <person name="Wittkopp N."/>
            <person name="Wimmer E.A."/>
            <person name="Yang X."/>
            <person name="Jones A.K."/>
            <person name="Sattelle D.B."/>
            <person name="Ebert P.R."/>
            <person name="Nelson D."/>
            <person name="Scott J.G."/>
            <person name="Beeman R.W."/>
            <person name="Muthukrishnan S."/>
            <person name="Kramer K.J."/>
            <person name="Arakane Y."/>
            <person name="Beeman R.W."/>
            <person name="Zhu Q."/>
            <person name="Hogenkamp D."/>
            <person name="Dixit R."/>
            <person name="Oppert B."/>
            <person name="Jiang H."/>
            <person name="Zou Z."/>
            <person name="Marshall J."/>
            <person name="Elpidina E."/>
            <person name="Vinokurov K."/>
            <person name="Oppert C."/>
            <person name="Zou Z."/>
            <person name="Evans J."/>
            <person name="Lu Z."/>
            <person name="Zhao P."/>
            <person name="Sumathipala N."/>
            <person name="Altincicek B."/>
            <person name="Vilcinskas A."/>
            <person name="Williams M."/>
            <person name="Hultmark D."/>
            <person name="Hetru C."/>
            <person name="Jiang H."/>
            <person name="Grimmelikhuijzen C.J."/>
            <person name="Hauser F."/>
            <person name="Cazzamali G."/>
            <person name="Williamson M."/>
            <person name="Park Y."/>
            <person name="Li B."/>
            <person name="Tanaka Y."/>
            <person name="Predel R."/>
            <person name="Neupert S."/>
            <person name="Schachtner J."/>
            <person name="Verleyen P."/>
            <person name="Raible F."/>
            <person name="Bork P."/>
            <person name="Friedrich M."/>
            <person name="Walden K.K."/>
            <person name="Robertson H.M."/>
            <person name="Angeli S."/>
            <person name="Foret S."/>
            <person name="Bucher G."/>
            <person name="Schuetz S."/>
            <person name="Maleszka R."/>
            <person name="Wimmer E.A."/>
            <person name="Beeman R.W."/>
            <person name="Lorenzen M."/>
            <person name="Tomoyasu Y."/>
            <person name="Miller S.C."/>
            <person name="Grossmann D."/>
            <person name="Bucher G."/>
        </authorList>
    </citation>
    <scope>NUCLEOTIDE SEQUENCE [LARGE SCALE GENOMIC DNA]</scope>
    <source>
        <strain evidence="2 3">Georgia GA2</strain>
    </source>
</reference>
<proteinExistence type="predicted"/>
<dbReference type="PhylomeDB" id="D7EJ35"/>